<dbReference type="InterPro" id="IPR029058">
    <property type="entry name" value="AB_hydrolase_fold"/>
</dbReference>
<gene>
    <name evidence="3" type="ORF">E0E05_05025</name>
</gene>
<evidence type="ECO:0000313" key="3">
    <source>
        <dbReference type="EMBL" id="QBK30017.1"/>
    </source>
</evidence>
<feature type="compositionally biased region" description="Polar residues" evidence="1">
    <location>
        <begin position="1"/>
        <end position="16"/>
    </location>
</feature>
<sequence length="314" mass="33469">MSSSFAQARPLSSPTGATLAVRHQPAEGGPKAVVQINHGLAEHAARYERFALALAQAGFAVYAHDHRGHGGTEAPDAPQGSFSADRDGADTVLADVAAVHDHIHRQHPNLPVFIFGHSMGGLIAMNFALRHAGDLAGAAVWNANFSGGLAGRAAQAILKWERFRLGGDVPSLALPALTFGQWAKAIPDRRTNFDWLSDIDAEVDAYIADPDCGWDASVGMWQAVFALIFAGARVDEAPRAARTLPFFLAGGDSDPATDGGKAVREQAARLERAGYEDVTLHVFENTRHETLNSTVAEAATGRLIAWLEARLERA</sequence>
<keyword evidence="3" id="KW-0378">Hydrolase</keyword>
<dbReference type="Proteomes" id="UP000293719">
    <property type="component" value="Chromosome"/>
</dbReference>
<feature type="domain" description="Serine aminopeptidase S33" evidence="2">
    <location>
        <begin position="30"/>
        <end position="292"/>
    </location>
</feature>
<dbReference type="OrthoDB" id="9806902at2"/>
<feature type="region of interest" description="Disordered" evidence="1">
    <location>
        <begin position="1"/>
        <end position="23"/>
    </location>
</feature>
<accession>A0A4P6UY15</accession>
<dbReference type="GeneID" id="90766652"/>
<reference evidence="3 4" key="1">
    <citation type="journal article" date="2017" name="Int. J. Syst. Evol. Microbiol.">
        <title>Roseitalea porphyridii gen. nov., sp. nov., isolated from a red alga, and reclassification of Hoeflea suaedae Chung et al. 2013 as Pseudohoeflea suaedae gen. nov., comb. nov.</title>
        <authorList>
            <person name="Hyeon J.W."/>
            <person name="Jeong S.E."/>
            <person name="Baek K."/>
            <person name="Jeon C.O."/>
        </authorList>
    </citation>
    <scope>NUCLEOTIDE SEQUENCE [LARGE SCALE GENOMIC DNA]</scope>
    <source>
        <strain evidence="3 4">MA7-20</strain>
    </source>
</reference>
<evidence type="ECO:0000313" key="4">
    <source>
        <dbReference type="Proteomes" id="UP000293719"/>
    </source>
</evidence>
<dbReference type="AlphaFoldDB" id="A0A4P6UY15"/>
<protein>
    <submittedName>
        <fullName evidence="3">Alpha/beta hydrolase</fullName>
    </submittedName>
</protein>
<organism evidence="3 4">
    <name type="scientific">Roseitalea porphyridii</name>
    <dbReference type="NCBI Taxonomy" id="1852022"/>
    <lineage>
        <taxon>Bacteria</taxon>
        <taxon>Pseudomonadati</taxon>
        <taxon>Pseudomonadota</taxon>
        <taxon>Alphaproteobacteria</taxon>
        <taxon>Hyphomicrobiales</taxon>
        <taxon>Ahrensiaceae</taxon>
        <taxon>Roseitalea</taxon>
    </lineage>
</organism>
<dbReference type="InterPro" id="IPR051044">
    <property type="entry name" value="MAG_DAG_Lipase"/>
</dbReference>
<evidence type="ECO:0000256" key="1">
    <source>
        <dbReference type="SAM" id="MobiDB-lite"/>
    </source>
</evidence>
<dbReference type="InterPro" id="IPR022742">
    <property type="entry name" value="Hydrolase_4"/>
</dbReference>
<name>A0A4P6UY15_9HYPH</name>
<dbReference type="PANTHER" id="PTHR11614">
    <property type="entry name" value="PHOSPHOLIPASE-RELATED"/>
    <property type="match status" value="1"/>
</dbReference>
<evidence type="ECO:0000259" key="2">
    <source>
        <dbReference type="Pfam" id="PF12146"/>
    </source>
</evidence>
<dbReference type="EMBL" id="CP036532">
    <property type="protein sequence ID" value="QBK30017.1"/>
    <property type="molecule type" value="Genomic_DNA"/>
</dbReference>
<dbReference type="KEGG" id="rpod:E0E05_05025"/>
<proteinExistence type="predicted"/>
<dbReference type="Gene3D" id="3.40.50.1820">
    <property type="entry name" value="alpha/beta hydrolase"/>
    <property type="match status" value="1"/>
</dbReference>
<dbReference type="Pfam" id="PF12146">
    <property type="entry name" value="Hydrolase_4"/>
    <property type="match status" value="1"/>
</dbReference>
<keyword evidence="4" id="KW-1185">Reference proteome</keyword>
<dbReference type="GO" id="GO:0016787">
    <property type="term" value="F:hydrolase activity"/>
    <property type="evidence" value="ECO:0007669"/>
    <property type="project" value="UniProtKB-KW"/>
</dbReference>
<dbReference type="SUPFAM" id="SSF53474">
    <property type="entry name" value="alpha/beta-Hydrolases"/>
    <property type="match status" value="1"/>
</dbReference>
<dbReference type="RefSeq" id="WP_131615722.1">
    <property type="nucleotide sequence ID" value="NZ_CP036532.1"/>
</dbReference>